<evidence type="ECO:0000313" key="3">
    <source>
        <dbReference type="Proteomes" id="UP000198217"/>
    </source>
</evidence>
<dbReference type="Proteomes" id="UP000198217">
    <property type="component" value="Chromosome I"/>
</dbReference>
<reference evidence="2 3" key="1">
    <citation type="submission" date="2016-06" db="EMBL/GenBank/DDBJ databases">
        <authorList>
            <person name="Kjaerup R.B."/>
            <person name="Dalgaard T.S."/>
            <person name="Juul-Madsen H.R."/>
        </authorList>
    </citation>
    <scope>NUCLEOTIDE SEQUENCE [LARGE SCALE GENOMIC DNA]</scope>
    <source>
        <strain evidence="2 3">DSM 43904</strain>
    </source>
</reference>
<organism evidence="2 3">
    <name type="scientific">Micromonospora echinaurantiaca</name>
    <dbReference type="NCBI Taxonomy" id="47857"/>
    <lineage>
        <taxon>Bacteria</taxon>
        <taxon>Bacillati</taxon>
        <taxon>Actinomycetota</taxon>
        <taxon>Actinomycetes</taxon>
        <taxon>Micromonosporales</taxon>
        <taxon>Micromonosporaceae</taxon>
        <taxon>Micromonospora</taxon>
    </lineage>
</organism>
<keyword evidence="3" id="KW-1185">Reference proteome</keyword>
<dbReference type="RefSeq" id="WP_231928795.1">
    <property type="nucleotide sequence ID" value="NZ_LT607750.1"/>
</dbReference>
<proteinExistence type="predicted"/>
<name>A0A1C5IE45_9ACTN</name>
<evidence type="ECO:0000256" key="1">
    <source>
        <dbReference type="SAM" id="MobiDB-lite"/>
    </source>
</evidence>
<gene>
    <name evidence="2" type="ORF">GA0070609_3160</name>
</gene>
<feature type="compositionally biased region" description="Polar residues" evidence="1">
    <location>
        <begin position="1"/>
        <end position="13"/>
    </location>
</feature>
<sequence length="90" mass="8255">MSDGTATTMSEHIQPTGGFAGDPAAALAVTGSGGCCGSPAQAVGSILPPAGPPATSGPCCGTRQEAEAVGACCGAEAKTAAVDAGQGCCG</sequence>
<feature type="region of interest" description="Disordered" evidence="1">
    <location>
        <begin position="1"/>
        <end position="22"/>
    </location>
</feature>
<dbReference type="AlphaFoldDB" id="A0A1C5IE45"/>
<dbReference type="EMBL" id="LT607750">
    <property type="protein sequence ID" value="SCG56455.1"/>
    <property type="molecule type" value="Genomic_DNA"/>
</dbReference>
<protein>
    <submittedName>
        <fullName evidence="2">Uncharacterized protein</fullName>
    </submittedName>
</protein>
<accession>A0A1C5IE45</accession>
<evidence type="ECO:0000313" key="2">
    <source>
        <dbReference type="EMBL" id="SCG56455.1"/>
    </source>
</evidence>